<keyword evidence="2" id="KW-1185">Reference proteome</keyword>
<dbReference type="RefSeq" id="WP_307001408.1">
    <property type="nucleotide sequence ID" value="NZ_JAUTBK010000002.1"/>
</dbReference>
<dbReference type="EMBL" id="JAUTBK010000002">
    <property type="protein sequence ID" value="MDQ1207284.1"/>
    <property type="molecule type" value="Genomic_DNA"/>
</dbReference>
<evidence type="ECO:0000313" key="2">
    <source>
        <dbReference type="Proteomes" id="UP001233360"/>
    </source>
</evidence>
<gene>
    <name evidence="1" type="ORF">QE380_000207</name>
</gene>
<organism evidence="1 2">
    <name type="scientific">Acinetobacter baylyi</name>
    <dbReference type="NCBI Taxonomy" id="202950"/>
    <lineage>
        <taxon>Bacteria</taxon>
        <taxon>Pseudomonadati</taxon>
        <taxon>Pseudomonadota</taxon>
        <taxon>Gammaproteobacteria</taxon>
        <taxon>Moraxellales</taxon>
        <taxon>Moraxellaceae</taxon>
        <taxon>Acinetobacter</taxon>
    </lineage>
</organism>
<evidence type="ECO:0008006" key="3">
    <source>
        <dbReference type="Google" id="ProtNLM"/>
    </source>
</evidence>
<reference evidence="1 2" key="1">
    <citation type="submission" date="2023-07" db="EMBL/GenBank/DDBJ databases">
        <title>Functional and genomic diversity of the sorghum phyllosphere microbiome.</title>
        <authorList>
            <person name="Shade A."/>
        </authorList>
    </citation>
    <scope>NUCLEOTIDE SEQUENCE [LARGE SCALE GENOMIC DNA]</scope>
    <source>
        <strain evidence="1 2">SORGH_AS_0887</strain>
    </source>
</reference>
<protein>
    <recommendedName>
        <fullName evidence="3">DUF1828 domain-containing protein</fullName>
    </recommendedName>
</protein>
<name>A0ABU0URW4_ACIBI</name>
<dbReference type="Proteomes" id="UP001233360">
    <property type="component" value="Unassembled WGS sequence"/>
</dbReference>
<proteinExistence type="predicted"/>
<evidence type="ECO:0000313" key="1">
    <source>
        <dbReference type="EMBL" id="MDQ1207284.1"/>
    </source>
</evidence>
<sequence length="238" mass="26519">MSNVASIIQSLGSECFDKDKEWLGVTTPHFFADGRPSTYYIKTSKDRVWIRDVGLNMRMFADNLPMPDKAREIIKRQINQTSDSILFNGTELQIEASIAELKPAISAMLGLLSRITSYCPSSSEEQSFDEVVTKIKGFLFLQYGSTLEQNIDVLGASGAKHHFAFKAGSKFIDVCEPTSENTGKLLRKGLDLSNFVENLSLQVFMDDRGKGKTFKREAEILSNLYAVTPISRVLNLAS</sequence>
<comment type="caution">
    <text evidence="1">The sequence shown here is derived from an EMBL/GenBank/DDBJ whole genome shotgun (WGS) entry which is preliminary data.</text>
</comment>
<accession>A0ABU0URW4</accession>